<comment type="caution">
    <text evidence="1">The sequence shown here is derived from an EMBL/GenBank/DDBJ whole genome shotgun (WGS) entry which is preliminary data.</text>
</comment>
<dbReference type="AlphaFoldDB" id="A0A9P4KHM5"/>
<gene>
    <name evidence="1" type="ORF">CC78DRAFT_353887</name>
</gene>
<evidence type="ECO:0000313" key="2">
    <source>
        <dbReference type="Proteomes" id="UP000800093"/>
    </source>
</evidence>
<protein>
    <submittedName>
        <fullName evidence="1">Uncharacterized protein</fullName>
    </submittedName>
</protein>
<evidence type="ECO:0000313" key="1">
    <source>
        <dbReference type="EMBL" id="KAF2268805.1"/>
    </source>
</evidence>
<name>A0A9P4KHM5_9PLEO</name>
<accession>A0A9P4KHM5</accession>
<dbReference type="EMBL" id="ML986585">
    <property type="protein sequence ID" value="KAF2268805.1"/>
    <property type="molecule type" value="Genomic_DNA"/>
</dbReference>
<dbReference type="Proteomes" id="UP000800093">
    <property type="component" value="Unassembled WGS sequence"/>
</dbReference>
<organism evidence="1 2">
    <name type="scientific">Lojkania enalia</name>
    <dbReference type="NCBI Taxonomy" id="147567"/>
    <lineage>
        <taxon>Eukaryota</taxon>
        <taxon>Fungi</taxon>
        <taxon>Dikarya</taxon>
        <taxon>Ascomycota</taxon>
        <taxon>Pezizomycotina</taxon>
        <taxon>Dothideomycetes</taxon>
        <taxon>Pleosporomycetidae</taxon>
        <taxon>Pleosporales</taxon>
        <taxon>Pleosporales incertae sedis</taxon>
        <taxon>Lojkania</taxon>
    </lineage>
</organism>
<proteinExistence type="predicted"/>
<sequence>MERPPNYPILIIGNLRPPRVAFPTVLDFLRAININPVLNTAYSHSCSARTPLHDRVLSLGFPLAYVPQSPNFLCVAALQRRSRLRALWMFGDFTSVSWVFSFSLYSRRRLELAFLLLFFVQLHRIHTLRDKICLQNQVHRPATYIACNGLEPFAEFCVSKIALLHGQAMLHAPIFYRGFYQPTPNSANGAAKSLLGCIYASIFRCSVQLKEGVFEGRVKRKKACEGL</sequence>
<keyword evidence="2" id="KW-1185">Reference proteome</keyword>
<reference evidence="2" key="1">
    <citation type="journal article" date="2020" name="Stud. Mycol.">
        <title>101 Dothideomycetes genomes: A test case for predicting lifestyles and emergence of pathogens.</title>
        <authorList>
            <person name="Haridas S."/>
            <person name="Albert R."/>
            <person name="Binder M."/>
            <person name="Bloem J."/>
            <person name="LaButti K."/>
            <person name="Salamov A."/>
            <person name="Andreopoulos B."/>
            <person name="Baker S."/>
            <person name="Barry K."/>
            <person name="Bills G."/>
            <person name="Bluhm B."/>
            <person name="Cannon C."/>
            <person name="Castanera R."/>
            <person name="Culley D."/>
            <person name="Daum C."/>
            <person name="Ezra D."/>
            <person name="Gonzalez J."/>
            <person name="Henrissat B."/>
            <person name="Kuo A."/>
            <person name="Liang C."/>
            <person name="Lipzen A."/>
            <person name="Lutzoni F."/>
            <person name="Magnuson J."/>
            <person name="Mondo S."/>
            <person name="Nolan M."/>
            <person name="Ohm R."/>
            <person name="Pangilinan J."/>
            <person name="Park H.-J."/>
            <person name="Ramirez L."/>
            <person name="Alfaro M."/>
            <person name="Sun H."/>
            <person name="Tritt A."/>
            <person name="Yoshinaga Y."/>
            <person name="Zwiers L.-H."/>
            <person name="Turgeon B."/>
            <person name="Goodwin S."/>
            <person name="Spatafora J."/>
            <person name="Crous P."/>
            <person name="Grigoriev I."/>
        </authorList>
    </citation>
    <scope>NUCLEOTIDE SEQUENCE [LARGE SCALE GENOMIC DNA]</scope>
    <source>
        <strain evidence="2">CBS 304.66</strain>
    </source>
</reference>